<dbReference type="InterPro" id="IPR017907">
    <property type="entry name" value="Znf_RING_CS"/>
</dbReference>
<dbReference type="Pfam" id="PF13923">
    <property type="entry name" value="zf-C3HC4_2"/>
    <property type="match status" value="1"/>
</dbReference>
<dbReference type="Gene3D" id="3.30.40.10">
    <property type="entry name" value="Zinc/RING finger domain, C3HC4 (zinc finger)"/>
    <property type="match status" value="1"/>
</dbReference>
<accession>A0AAD6X5A6</accession>
<evidence type="ECO:0000256" key="5">
    <source>
        <dbReference type="SAM" id="MobiDB-lite"/>
    </source>
</evidence>
<keyword evidence="8" id="KW-1185">Reference proteome</keyword>
<dbReference type="SMART" id="SM00184">
    <property type="entry name" value="RING"/>
    <property type="match status" value="1"/>
</dbReference>
<dbReference type="SUPFAM" id="SSF57850">
    <property type="entry name" value="RING/U-box"/>
    <property type="match status" value="1"/>
</dbReference>
<keyword evidence="1" id="KW-0479">Metal-binding</keyword>
<feature type="region of interest" description="Disordered" evidence="5">
    <location>
        <begin position="1"/>
        <end position="29"/>
    </location>
</feature>
<evidence type="ECO:0000256" key="4">
    <source>
        <dbReference type="PROSITE-ProRule" id="PRU00175"/>
    </source>
</evidence>
<dbReference type="Proteomes" id="UP001218188">
    <property type="component" value="Unassembled WGS sequence"/>
</dbReference>
<evidence type="ECO:0000256" key="2">
    <source>
        <dbReference type="ARBA" id="ARBA00022771"/>
    </source>
</evidence>
<dbReference type="PROSITE" id="PS50089">
    <property type="entry name" value="ZF_RING_2"/>
    <property type="match status" value="1"/>
</dbReference>
<dbReference type="AlphaFoldDB" id="A0AAD6X5A6"/>
<dbReference type="PANTHER" id="PTHR46016">
    <property type="entry name" value="ZINC FINGER, RING/FYVE/PHD-TYPE"/>
    <property type="match status" value="1"/>
</dbReference>
<dbReference type="InterPro" id="IPR001841">
    <property type="entry name" value="Znf_RING"/>
</dbReference>
<dbReference type="PANTHER" id="PTHR46016:SF1">
    <property type="entry name" value="RING-TYPE DOMAIN-CONTAINING PROTEIN"/>
    <property type="match status" value="1"/>
</dbReference>
<dbReference type="GO" id="GO:0061630">
    <property type="term" value="F:ubiquitin protein ligase activity"/>
    <property type="evidence" value="ECO:0007669"/>
    <property type="project" value="TreeGrafter"/>
</dbReference>
<feature type="domain" description="RING-type" evidence="6">
    <location>
        <begin position="229"/>
        <end position="267"/>
    </location>
</feature>
<proteinExistence type="predicted"/>
<evidence type="ECO:0000259" key="6">
    <source>
        <dbReference type="PROSITE" id="PS50089"/>
    </source>
</evidence>
<dbReference type="EMBL" id="JARJCM010000050">
    <property type="protein sequence ID" value="KAJ7035481.1"/>
    <property type="molecule type" value="Genomic_DNA"/>
</dbReference>
<keyword evidence="3" id="KW-0862">Zinc</keyword>
<comment type="caution">
    <text evidence="7">The sequence shown here is derived from an EMBL/GenBank/DDBJ whole genome shotgun (WGS) entry which is preliminary data.</text>
</comment>
<evidence type="ECO:0000313" key="8">
    <source>
        <dbReference type="Proteomes" id="UP001218188"/>
    </source>
</evidence>
<evidence type="ECO:0000256" key="1">
    <source>
        <dbReference type="ARBA" id="ARBA00022723"/>
    </source>
</evidence>
<evidence type="ECO:0000256" key="3">
    <source>
        <dbReference type="ARBA" id="ARBA00022833"/>
    </source>
</evidence>
<name>A0AAD6X5A6_9AGAR</name>
<dbReference type="InterPro" id="IPR051438">
    <property type="entry name" value="RNF_E3_ubiq-protein_ligase"/>
</dbReference>
<dbReference type="InterPro" id="IPR013083">
    <property type="entry name" value="Znf_RING/FYVE/PHD"/>
</dbReference>
<protein>
    <recommendedName>
        <fullName evidence="6">RING-type domain-containing protein</fullName>
    </recommendedName>
</protein>
<keyword evidence="2 4" id="KW-0863">Zinc-finger</keyword>
<organism evidence="7 8">
    <name type="scientific">Mycena alexandri</name>
    <dbReference type="NCBI Taxonomy" id="1745969"/>
    <lineage>
        <taxon>Eukaryota</taxon>
        <taxon>Fungi</taxon>
        <taxon>Dikarya</taxon>
        <taxon>Basidiomycota</taxon>
        <taxon>Agaricomycotina</taxon>
        <taxon>Agaricomycetes</taxon>
        <taxon>Agaricomycetidae</taxon>
        <taxon>Agaricales</taxon>
        <taxon>Marasmiineae</taxon>
        <taxon>Mycenaceae</taxon>
        <taxon>Mycena</taxon>
    </lineage>
</organism>
<sequence length="317" mass="35084">MSRLPGGARRPPNPPMTPHSTQRNPILVDSGGNIVRSLSTTPPTTRVDENTPIVVAVTRDARGEITRRLIRYPGVSPPRTPSGRALRIYGGPPSEITRSVPTVPYPSDRRLPSVRAARDDANDRRLPSIRAARDDANDRPYLRALARSTHGPSPAFAAAAQHYGYAGGPSSSVQRQPVSVPFVPGISLRRHKPGTGHRTARVKEMTENDLYLTGERPPVAGKMHAHHECSICSNIKSHPVAGACGHTYCYVCLHLWLQRKWRCPYCRAVYTAPPVRNRDSENSIAFDHPEWIDRSTVNYSWAGLTFPEPADLSRLHR</sequence>
<evidence type="ECO:0000313" key="7">
    <source>
        <dbReference type="EMBL" id="KAJ7035481.1"/>
    </source>
</evidence>
<feature type="region of interest" description="Disordered" evidence="5">
    <location>
        <begin position="73"/>
        <end position="110"/>
    </location>
</feature>
<dbReference type="GO" id="GO:0008270">
    <property type="term" value="F:zinc ion binding"/>
    <property type="evidence" value="ECO:0007669"/>
    <property type="project" value="UniProtKB-KW"/>
</dbReference>
<gene>
    <name evidence="7" type="ORF">C8F04DRAFT_1259025</name>
</gene>
<dbReference type="PROSITE" id="PS00518">
    <property type="entry name" value="ZF_RING_1"/>
    <property type="match status" value="1"/>
</dbReference>
<dbReference type="GO" id="GO:0000209">
    <property type="term" value="P:protein polyubiquitination"/>
    <property type="evidence" value="ECO:0007669"/>
    <property type="project" value="TreeGrafter"/>
</dbReference>
<reference evidence="7" key="1">
    <citation type="submission" date="2023-03" db="EMBL/GenBank/DDBJ databases">
        <title>Massive genome expansion in bonnet fungi (Mycena s.s.) driven by repeated elements and novel gene families across ecological guilds.</title>
        <authorList>
            <consortium name="Lawrence Berkeley National Laboratory"/>
            <person name="Harder C.B."/>
            <person name="Miyauchi S."/>
            <person name="Viragh M."/>
            <person name="Kuo A."/>
            <person name="Thoen E."/>
            <person name="Andreopoulos B."/>
            <person name="Lu D."/>
            <person name="Skrede I."/>
            <person name="Drula E."/>
            <person name="Henrissat B."/>
            <person name="Morin E."/>
            <person name="Kohler A."/>
            <person name="Barry K."/>
            <person name="LaButti K."/>
            <person name="Morin E."/>
            <person name="Salamov A."/>
            <person name="Lipzen A."/>
            <person name="Mereny Z."/>
            <person name="Hegedus B."/>
            <person name="Baldrian P."/>
            <person name="Stursova M."/>
            <person name="Weitz H."/>
            <person name="Taylor A."/>
            <person name="Grigoriev I.V."/>
            <person name="Nagy L.G."/>
            <person name="Martin F."/>
            <person name="Kauserud H."/>
        </authorList>
    </citation>
    <scope>NUCLEOTIDE SEQUENCE</scope>
    <source>
        <strain evidence="7">CBHHK200</strain>
    </source>
</reference>
<dbReference type="GO" id="GO:0006511">
    <property type="term" value="P:ubiquitin-dependent protein catabolic process"/>
    <property type="evidence" value="ECO:0007669"/>
    <property type="project" value="TreeGrafter"/>
</dbReference>